<dbReference type="Gene3D" id="1.20.1250.20">
    <property type="entry name" value="MFS general substrate transporter like domains"/>
    <property type="match status" value="1"/>
</dbReference>
<dbReference type="CDD" id="cd17321">
    <property type="entry name" value="MFS_MMR_MDR_like"/>
    <property type="match status" value="1"/>
</dbReference>
<keyword evidence="11" id="KW-1185">Reference proteome</keyword>
<feature type="transmembrane region" description="Helical" evidence="8">
    <location>
        <begin position="156"/>
        <end position="174"/>
    </location>
</feature>
<dbReference type="EMBL" id="CP009438">
    <property type="protein sequence ID" value="AIS01739.1"/>
    <property type="molecule type" value="Genomic_DNA"/>
</dbReference>
<feature type="transmembrane region" description="Helical" evidence="8">
    <location>
        <begin position="213"/>
        <end position="231"/>
    </location>
</feature>
<feature type="transmembrane region" description="Helical" evidence="8">
    <location>
        <begin position="25"/>
        <end position="51"/>
    </location>
</feature>
<dbReference type="SUPFAM" id="SSF103473">
    <property type="entry name" value="MFS general substrate transporter"/>
    <property type="match status" value="1"/>
</dbReference>
<keyword evidence="3" id="KW-1003">Cell membrane</keyword>
<feature type="transmembrane region" description="Helical" evidence="8">
    <location>
        <begin position="319"/>
        <end position="338"/>
    </location>
</feature>
<feature type="transmembrane region" description="Helical" evidence="8">
    <location>
        <begin position="125"/>
        <end position="144"/>
    </location>
</feature>
<dbReference type="GO" id="GO:0046677">
    <property type="term" value="P:response to antibiotic"/>
    <property type="evidence" value="ECO:0007669"/>
    <property type="project" value="UniProtKB-KW"/>
</dbReference>
<name>A0A089XEN0_STRGA</name>
<feature type="transmembrane region" description="Helical" evidence="8">
    <location>
        <begin position="369"/>
        <end position="393"/>
    </location>
</feature>
<reference evidence="11" key="1">
    <citation type="journal article" date="2015" name="J. Biotechnol.">
        <title>Complete genome sequence of the actinobacterium Streptomyces glaucescens GLA.O (DSM 40922) consisting of a linear chromosome and one linear plasmid.</title>
        <authorList>
            <person name="Ortseifen V."/>
            <person name="Winkler A."/>
            <person name="Albersmeier A."/>
            <person name="Wendler S."/>
            <person name="Puhler A."/>
            <person name="Kalinowski J."/>
            <person name="Ruckert C."/>
        </authorList>
    </citation>
    <scope>NUCLEOTIDE SEQUENCE [LARGE SCALE GENOMIC DNA]</scope>
    <source>
        <strain evidence="11">DSM 40922 / GLA O</strain>
    </source>
</reference>
<feature type="transmembrane region" description="Helical" evidence="8">
    <location>
        <begin position="63"/>
        <end position="81"/>
    </location>
</feature>
<keyword evidence="7" id="KW-0046">Antibiotic resistance</keyword>
<feature type="transmembrane region" description="Helical" evidence="8">
    <location>
        <begin position="93"/>
        <end position="119"/>
    </location>
</feature>
<evidence type="ECO:0000256" key="2">
    <source>
        <dbReference type="ARBA" id="ARBA00022448"/>
    </source>
</evidence>
<dbReference type="KEGG" id="sgu:SGLAU_29025"/>
<feature type="transmembrane region" description="Helical" evidence="8">
    <location>
        <begin position="280"/>
        <end position="299"/>
    </location>
</feature>
<gene>
    <name evidence="10" type="ORF">SGLAU_29025</name>
</gene>
<evidence type="ECO:0000313" key="11">
    <source>
        <dbReference type="Proteomes" id="UP000029482"/>
    </source>
</evidence>
<dbReference type="InterPro" id="IPR036259">
    <property type="entry name" value="MFS_trans_sf"/>
</dbReference>
<dbReference type="HOGENOM" id="CLU_000960_28_2_11"/>
<feature type="transmembrane region" description="Helical" evidence="8">
    <location>
        <begin position="180"/>
        <end position="201"/>
    </location>
</feature>
<feature type="transmembrane region" description="Helical" evidence="8">
    <location>
        <begin position="345"/>
        <end position="363"/>
    </location>
</feature>
<dbReference type="AlphaFoldDB" id="A0A089XEN0"/>
<protein>
    <submittedName>
        <fullName evidence="10">Putative EmrB/QacA family drug resistance transporter</fullName>
    </submittedName>
</protein>
<dbReference type="Gene3D" id="1.20.1720.10">
    <property type="entry name" value="Multidrug resistance protein D"/>
    <property type="match status" value="1"/>
</dbReference>
<sequence>MSLGTRAGSDTGPAAPAPPAGRHPVVALLVIAAAELMVVLDATIVNIALPGIQTGLHIPGGELAWVVNAYALAFGGLMLLGGRAGDLFGRRRVFRLGIALFVSASLLGGLAPAAAPLIAARALQGVGAAIAAPTALSLITTNFTEGRDRNRAMGTYAAMAGVGSTAGLLLGGALTQYLDWRWTLLVNIPVGLAVLAGTVVLREADRTRGKADVTGAATGTAGLLALVYAITRGGQDGWTDAVTLTAFGTAAALLTVFPLTQARARQPLLPLRVLRDRSRAGTYLTLFLVGTGMFATFYFLTLHMQHVLGYGPVRTGLAYLPFSAGIGLMAAVGSRLVVRHPPRELAVPGLAVAAAGMIWLSRLTPHSSYWGTLMPGMLVTALGLGATFVPLTLTAVRDVDDRDAGSASALLTTAQQIGGALGLATLATLSATAADRRLAHAGPAHRTDPRAHDPALVAHVQDALTHGHTRAFLASAAVFTAALLVAYLTIDAGPQERTEPPSTRKPS</sequence>
<evidence type="ECO:0000256" key="4">
    <source>
        <dbReference type="ARBA" id="ARBA00022692"/>
    </source>
</evidence>
<dbReference type="STRING" id="1907.SGLAU_29025"/>
<dbReference type="InterPro" id="IPR020846">
    <property type="entry name" value="MFS_dom"/>
</dbReference>
<dbReference type="PANTHER" id="PTHR42718">
    <property type="entry name" value="MAJOR FACILITATOR SUPERFAMILY MULTIDRUG TRANSPORTER MFSC"/>
    <property type="match status" value="1"/>
</dbReference>
<evidence type="ECO:0000256" key="6">
    <source>
        <dbReference type="ARBA" id="ARBA00023136"/>
    </source>
</evidence>
<feature type="transmembrane region" description="Helical" evidence="8">
    <location>
        <begin position="237"/>
        <end position="259"/>
    </location>
</feature>
<evidence type="ECO:0000256" key="8">
    <source>
        <dbReference type="SAM" id="Phobius"/>
    </source>
</evidence>
<keyword evidence="6 8" id="KW-0472">Membrane</keyword>
<keyword evidence="5 8" id="KW-1133">Transmembrane helix</keyword>
<evidence type="ECO:0000256" key="3">
    <source>
        <dbReference type="ARBA" id="ARBA00022475"/>
    </source>
</evidence>
<feature type="domain" description="Major facilitator superfamily (MFS) profile" evidence="9">
    <location>
        <begin position="27"/>
        <end position="494"/>
    </location>
</feature>
<dbReference type="eggNOG" id="COG0477">
    <property type="taxonomic scope" value="Bacteria"/>
</dbReference>
<dbReference type="GO" id="GO:0005886">
    <property type="term" value="C:plasma membrane"/>
    <property type="evidence" value="ECO:0007669"/>
    <property type="project" value="UniProtKB-SubCell"/>
</dbReference>
<dbReference type="GO" id="GO:0022857">
    <property type="term" value="F:transmembrane transporter activity"/>
    <property type="evidence" value="ECO:0007669"/>
    <property type="project" value="InterPro"/>
</dbReference>
<dbReference type="RefSeq" id="WP_043505423.1">
    <property type="nucleotide sequence ID" value="NZ_CP009438.1"/>
</dbReference>
<evidence type="ECO:0000259" key="9">
    <source>
        <dbReference type="PROSITE" id="PS50850"/>
    </source>
</evidence>
<proteinExistence type="predicted"/>
<dbReference type="OrthoDB" id="4080117at2"/>
<keyword evidence="2" id="KW-0813">Transport</keyword>
<evidence type="ECO:0000256" key="5">
    <source>
        <dbReference type="ARBA" id="ARBA00022989"/>
    </source>
</evidence>
<accession>A0A089XEN0</accession>
<dbReference type="Pfam" id="PF07690">
    <property type="entry name" value="MFS_1"/>
    <property type="match status" value="1"/>
</dbReference>
<organism evidence="10 11">
    <name type="scientific">Streptomyces glaucescens</name>
    <dbReference type="NCBI Taxonomy" id="1907"/>
    <lineage>
        <taxon>Bacteria</taxon>
        <taxon>Bacillati</taxon>
        <taxon>Actinomycetota</taxon>
        <taxon>Actinomycetes</taxon>
        <taxon>Kitasatosporales</taxon>
        <taxon>Streptomycetaceae</taxon>
        <taxon>Streptomyces</taxon>
    </lineage>
</organism>
<dbReference type="InterPro" id="IPR011701">
    <property type="entry name" value="MFS"/>
</dbReference>
<keyword evidence="4 8" id="KW-0812">Transmembrane</keyword>
<comment type="subcellular location">
    <subcellularLocation>
        <location evidence="1">Cell membrane</location>
        <topology evidence="1">Multi-pass membrane protein</topology>
    </subcellularLocation>
</comment>
<evidence type="ECO:0000256" key="7">
    <source>
        <dbReference type="ARBA" id="ARBA00023251"/>
    </source>
</evidence>
<feature type="transmembrane region" description="Helical" evidence="8">
    <location>
        <begin position="471"/>
        <end position="490"/>
    </location>
</feature>
<dbReference type="PANTHER" id="PTHR42718:SF46">
    <property type="entry name" value="BLR6921 PROTEIN"/>
    <property type="match status" value="1"/>
</dbReference>
<evidence type="ECO:0000313" key="10">
    <source>
        <dbReference type="EMBL" id="AIS01739.1"/>
    </source>
</evidence>
<dbReference type="Proteomes" id="UP000029482">
    <property type="component" value="Chromosome"/>
</dbReference>
<dbReference type="PROSITE" id="PS50850">
    <property type="entry name" value="MFS"/>
    <property type="match status" value="1"/>
</dbReference>
<evidence type="ECO:0000256" key="1">
    <source>
        <dbReference type="ARBA" id="ARBA00004651"/>
    </source>
</evidence>